<evidence type="ECO:0000259" key="7">
    <source>
        <dbReference type="Pfam" id="PF01636"/>
    </source>
</evidence>
<dbReference type="Gene3D" id="3.90.1200.10">
    <property type="match status" value="1"/>
</dbReference>
<comment type="subcellular location">
    <subcellularLocation>
        <location evidence="1">Mitochondrion</location>
    </subcellularLocation>
</comment>
<evidence type="ECO:0000256" key="3">
    <source>
        <dbReference type="ARBA" id="ARBA00016197"/>
    </source>
</evidence>
<evidence type="ECO:0000256" key="2">
    <source>
        <dbReference type="ARBA" id="ARBA00005543"/>
    </source>
</evidence>
<dbReference type="PANTHER" id="PTHR36091:SF1">
    <property type="entry name" value="ALTERED INHERITANCE OF MITOCHONDRIA PROTEIN 9, MITOCHONDRIAL"/>
    <property type="match status" value="1"/>
</dbReference>
<comment type="caution">
    <text evidence="8">The sequence shown here is derived from an EMBL/GenBank/DDBJ whole genome shotgun (WGS) entry which is preliminary data.</text>
</comment>
<dbReference type="OMA" id="FYDTSVM"/>
<dbReference type="Proteomes" id="UP000024533">
    <property type="component" value="Unassembled WGS sequence"/>
</dbReference>
<keyword evidence="4" id="KW-0809">Transit peptide</keyword>
<dbReference type="GO" id="GO:0005739">
    <property type="term" value="C:mitochondrion"/>
    <property type="evidence" value="ECO:0007669"/>
    <property type="project" value="UniProtKB-SubCell"/>
</dbReference>
<accession>A0A059J5Y4</accession>
<keyword evidence="5" id="KW-0496">Mitochondrion</keyword>
<evidence type="ECO:0000313" key="9">
    <source>
        <dbReference type="Proteomes" id="UP000024533"/>
    </source>
</evidence>
<dbReference type="HOGENOM" id="CLU_019189_13_0_1"/>
<dbReference type="EMBL" id="AOKY01000313">
    <property type="protein sequence ID" value="KDB23245.1"/>
    <property type="molecule type" value="Genomic_DNA"/>
</dbReference>
<dbReference type="InterPro" id="IPR011009">
    <property type="entry name" value="Kinase-like_dom_sf"/>
</dbReference>
<dbReference type="STRING" id="1215338.A0A059J5Y4"/>
<evidence type="ECO:0000256" key="5">
    <source>
        <dbReference type="ARBA" id="ARBA00023128"/>
    </source>
</evidence>
<reference evidence="8 9" key="1">
    <citation type="submission" date="2014-02" db="EMBL/GenBank/DDBJ databases">
        <title>The Genome Sequence of Trichophyton interdigitale MR816.</title>
        <authorList>
            <consortium name="The Broad Institute Genomics Platform"/>
            <person name="Cuomo C.A."/>
            <person name="White T.C."/>
            <person name="Graser Y."/>
            <person name="Martinez-Rossi N."/>
            <person name="Heitman J."/>
            <person name="Young S.K."/>
            <person name="Zeng Q."/>
            <person name="Gargeya S."/>
            <person name="Abouelleil A."/>
            <person name="Alvarado L."/>
            <person name="Chapman S.B."/>
            <person name="Gainer-Dewar J."/>
            <person name="Goldberg J."/>
            <person name="Griggs A."/>
            <person name="Gujja S."/>
            <person name="Hansen M."/>
            <person name="Howarth C."/>
            <person name="Imamovic A."/>
            <person name="Larimer J."/>
            <person name="Martinez D."/>
            <person name="Murphy C."/>
            <person name="Pearson M.D."/>
            <person name="Persinoti G."/>
            <person name="Poon T."/>
            <person name="Priest M."/>
            <person name="Roberts A.D."/>
            <person name="Saif S."/>
            <person name="Shea T.D."/>
            <person name="Sykes S.N."/>
            <person name="Wortman J."/>
            <person name="Nusbaum C."/>
            <person name="Birren B."/>
        </authorList>
    </citation>
    <scope>NUCLEOTIDE SEQUENCE [LARGE SCALE GENOMIC DNA]</scope>
    <source>
        <strain evidence="8 9">MR816</strain>
    </source>
</reference>
<dbReference type="Pfam" id="PF01636">
    <property type="entry name" value="APH"/>
    <property type="match status" value="1"/>
</dbReference>
<dbReference type="PANTHER" id="PTHR36091">
    <property type="entry name" value="ALTERED INHERITANCE OF MITOCHONDRIA PROTEIN 9, MITOCHONDRIAL"/>
    <property type="match status" value="1"/>
</dbReference>
<evidence type="ECO:0000256" key="1">
    <source>
        <dbReference type="ARBA" id="ARBA00004173"/>
    </source>
</evidence>
<name>A0A059J5Y4_TRIIM</name>
<protein>
    <recommendedName>
        <fullName evidence="3">Altered inheritance of mitochondria protein 9, mitochondrial</fullName>
    </recommendedName>
    <alternativeName>
        <fullName evidence="6">Found in mitochondrial proteome protein 29</fullName>
    </alternativeName>
</protein>
<comment type="similarity">
    <text evidence="2">Belongs to the AIM9 family.</text>
</comment>
<dbReference type="InterPro" id="IPR002575">
    <property type="entry name" value="Aminoglycoside_PTrfase"/>
</dbReference>
<evidence type="ECO:0000313" key="8">
    <source>
        <dbReference type="EMBL" id="KDB23245.1"/>
    </source>
</evidence>
<feature type="domain" description="Aminoglycoside phosphotransferase" evidence="7">
    <location>
        <begin position="92"/>
        <end position="375"/>
    </location>
</feature>
<gene>
    <name evidence="8" type="ORF">H109_04843</name>
</gene>
<sequence>MAISLFAKIFPRKSKFPKLNTLHSTYRLASVSIPAQTDKDYPDMDEDFFRFTRGRFVCNETEQLIQRHVKFNVNELAATAAKAIGATKCVKIEKCPDGHYNKAFILTMDNGKEAIGKIPNPNAGPAHLTTASEVATMDFMRNVLQTPVPQVYTWNSRVNGDNRVGAEYIIMERASGVPLGSVWDSLEPPDKLKVFLQIFKYQKRWTELKFSQFGSLYYSKDIATKSLSGNYLYIDGDGQPIKDSNFTVGPTVSREWLQDGRKDLQCYKGPWSSFLDYRMAIGRREGLAIRTLKQFPRQCVMLYGPGAYHPTSEKKLAAVELYSQLLRHILPSEAGLNSGHLWHDDLHSENIFVNPDKPTEITGIIDWQSAQITPLIDHCLDPSFLGYEGPDVGEDPQPPTLREDIDSLERDERIAAIKRFYDTSVMVAWRMLVKGKNPNQHAAIRFRKSKAGHMLGLSQNLYVFGDAHFRALVLDLRDEWVKLGKEFPIKFSAEEISEIEADVKAADIGLGVMNMINERMGDLRSEKGFIEHENYEMGMEMLRDIKRELMERVVHSPEDKEAFDMFWPFDC</sequence>
<organism evidence="8 9">
    <name type="scientific">Trichophyton interdigitale (strain MR816)</name>
    <dbReference type="NCBI Taxonomy" id="1215338"/>
    <lineage>
        <taxon>Eukaryota</taxon>
        <taxon>Fungi</taxon>
        <taxon>Dikarya</taxon>
        <taxon>Ascomycota</taxon>
        <taxon>Pezizomycotina</taxon>
        <taxon>Eurotiomycetes</taxon>
        <taxon>Eurotiomycetidae</taxon>
        <taxon>Onygenales</taxon>
        <taxon>Arthrodermataceae</taxon>
        <taxon>Trichophyton</taxon>
    </lineage>
</organism>
<evidence type="ECO:0000256" key="6">
    <source>
        <dbReference type="ARBA" id="ARBA00031849"/>
    </source>
</evidence>
<dbReference type="OrthoDB" id="2831558at2759"/>
<dbReference type="InterPro" id="IPR051035">
    <property type="entry name" value="Mito_inheritance_9"/>
</dbReference>
<keyword evidence="9" id="KW-1185">Reference proteome</keyword>
<proteinExistence type="inferred from homology"/>
<dbReference type="AlphaFoldDB" id="A0A059J5Y4"/>
<dbReference type="SUPFAM" id="SSF56112">
    <property type="entry name" value="Protein kinase-like (PK-like)"/>
    <property type="match status" value="1"/>
</dbReference>
<evidence type="ECO:0000256" key="4">
    <source>
        <dbReference type="ARBA" id="ARBA00022946"/>
    </source>
</evidence>